<proteinExistence type="predicted"/>
<evidence type="ECO:0000313" key="2">
    <source>
        <dbReference type="EMBL" id="MFD1544525.1"/>
    </source>
</evidence>
<reference evidence="3" key="1">
    <citation type="journal article" date="2019" name="Int. J. Syst. Evol. Microbiol.">
        <title>The Global Catalogue of Microorganisms (GCM) 10K type strain sequencing project: providing services to taxonomists for standard genome sequencing and annotation.</title>
        <authorList>
            <consortium name="The Broad Institute Genomics Platform"/>
            <consortium name="The Broad Institute Genome Sequencing Center for Infectious Disease"/>
            <person name="Wu L."/>
            <person name="Ma J."/>
        </authorList>
    </citation>
    <scope>NUCLEOTIDE SEQUENCE [LARGE SCALE GENOMIC DNA]</scope>
    <source>
        <strain evidence="3">CGMCC 1.15399</strain>
    </source>
</reference>
<keyword evidence="3" id="KW-1185">Reference proteome</keyword>
<accession>A0ABW4GPR4</accession>
<dbReference type="EMBL" id="JBHUCM010000044">
    <property type="protein sequence ID" value="MFD1544525.1"/>
    <property type="molecule type" value="Genomic_DNA"/>
</dbReference>
<name>A0ABW4GPR4_9ACTN</name>
<evidence type="ECO:0000256" key="1">
    <source>
        <dbReference type="SAM" id="MobiDB-lite"/>
    </source>
</evidence>
<comment type="caution">
    <text evidence="2">The sequence shown here is derived from an EMBL/GenBank/DDBJ whole genome shotgun (WGS) entry which is preliminary data.</text>
</comment>
<dbReference type="Proteomes" id="UP001597097">
    <property type="component" value="Unassembled WGS sequence"/>
</dbReference>
<organism evidence="2 3">
    <name type="scientific">Nonomuraea guangzhouensis</name>
    <dbReference type="NCBI Taxonomy" id="1291555"/>
    <lineage>
        <taxon>Bacteria</taxon>
        <taxon>Bacillati</taxon>
        <taxon>Actinomycetota</taxon>
        <taxon>Actinomycetes</taxon>
        <taxon>Streptosporangiales</taxon>
        <taxon>Streptosporangiaceae</taxon>
        <taxon>Nonomuraea</taxon>
    </lineage>
</organism>
<dbReference type="RefSeq" id="WP_219529273.1">
    <property type="nucleotide sequence ID" value="NZ_JAHKRM010000006.1"/>
</dbReference>
<feature type="region of interest" description="Disordered" evidence="1">
    <location>
        <begin position="1"/>
        <end position="25"/>
    </location>
</feature>
<sequence>MITDIQDTANSRSVRAMGPASSGSVGNARGLAKMYAAIISDVNGRGPLLRAGTLAAFTKLHSRGIDLVTGERDHCLLGFEAQHIRYPFLGADAFGHSDAVGAQAFADPA</sequence>
<feature type="compositionally biased region" description="Polar residues" evidence="1">
    <location>
        <begin position="1"/>
        <end position="13"/>
    </location>
</feature>
<protein>
    <submittedName>
        <fullName evidence="2">Uncharacterized protein</fullName>
    </submittedName>
</protein>
<evidence type="ECO:0000313" key="3">
    <source>
        <dbReference type="Proteomes" id="UP001597097"/>
    </source>
</evidence>
<gene>
    <name evidence="2" type="ORF">ACFSJ0_46305</name>
</gene>